<comment type="caution">
    <text evidence="1">The sequence shown here is derived from an EMBL/GenBank/DDBJ whole genome shotgun (WGS) entry which is preliminary data.</text>
</comment>
<name>A0AAN5YHG9_ASPLE</name>
<proteinExistence type="predicted"/>
<dbReference type="EMBL" id="JAAAPU010000130">
    <property type="protein sequence ID" value="KAF4201711.1"/>
    <property type="molecule type" value="Genomic_DNA"/>
</dbReference>
<protein>
    <submittedName>
        <fullName evidence="1">Uncharacterized protein</fullName>
    </submittedName>
</protein>
<accession>A0AAN5YHG9</accession>
<evidence type="ECO:0000313" key="2">
    <source>
        <dbReference type="Proteomes" id="UP000649114"/>
    </source>
</evidence>
<evidence type="ECO:0000313" key="1">
    <source>
        <dbReference type="EMBL" id="KAF4201711.1"/>
    </source>
</evidence>
<dbReference type="Proteomes" id="UP000649114">
    <property type="component" value="Unassembled WGS sequence"/>
</dbReference>
<sequence>MVSLQTAPACQCGRWKPPRQPRRSLYGSYIRHRQGRTTSSRPDVFIISEMDRIVAGINENETKADFLVMSAGFMPFGGRKGTREGLIRRARAPTTSVCWPA</sequence>
<gene>
    <name evidence="1" type="ORF">CNMCM8927_001255</name>
</gene>
<reference evidence="1" key="2">
    <citation type="submission" date="2020-04" db="EMBL/GenBank/DDBJ databases">
        <authorList>
            <person name="Santos R.A.C."/>
            <person name="Steenwyk J.L."/>
            <person name="Rivero-Menendez O."/>
            <person name="Mead M.E."/>
            <person name="Silva L.P."/>
            <person name="Bastos R.W."/>
            <person name="Alastruey-Izquierdo A."/>
            <person name="Goldman G.H."/>
            <person name="Rokas A."/>
        </authorList>
    </citation>
    <scope>NUCLEOTIDE SEQUENCE</scope>
    <source>
        <strain evidence="1">CNM-CM8927</strain>
    </source>
</reference>
<organism evidence="1 2">
    <name type="scientific">Aspergillus lentulus</name>
    <dbReference type="NCBI Taxonomy" id="293939"/>
    <lineage>
        <taxon>Eukaryota</taxon>
        <taxon>Fungi</taxon>
        <taxon>Dikarya</taxon>
        <taxon>Ascomycota</taxon>
        <taxon>Pezizomycotina</taxon>
        <taxon>Eurotiomycetes</taxon>
        <taxon>Eurotiomycetidae</taxon>
        <taxon>Eurotiales</taxon>
        <taxon>Aspergillaceae</taxon>
        <taxon>Aspergillus</taxon>
        <taxon>Aspergillus subgen. Fumigati</taxon>
    </lineage>
</organism>
<reference evidence="1" key="1">
    <citation type="journal article" date="2020" name="bioRxiv">
        <title>Genomic and phenotypic heterogeneity of clinical isolates of the human pathogens Aspergillus fumigatus, Aspergillus lentulus and Aspergillus fumigatiaffinis.</title>
        <authorList>
            <person name="dos Santos R.A.C."/>
            <person name="Steenwyk J.L."/>
            <person name="Rivero-Menendez O."/>
            <person name="Mead M.E."/>
            <person name="Silva L.P."/>
            <person name="Bastos R.W."/>
            <person name="Alastruey-Izquierdo A."/>
            <person name="Goldman G.H."/>
            <person name="Rokas A."/>
        </authorList>
    </citation>
    <scope>NUCLEOTIDE SEQUENCE</scope>
    <source>
        <strain evidence="1">CNM-CM8927</strain>
    </source>
</reference>
<dbReference type="AlphaFoldDB" id="A0AAN5YHG9"/>